<feature type="transmembrane region" description="Helical" evidence="6">
    <location>
        <begin position="310"/>
        <end position="328"/>
    </location>
</feature>
<organism evidence="8 9">
    <name type="scientific">Channa striata</name>
    <name type="common">Snakehead murrel</name>
    <name type="synonym">Ophicephalus striatus</name>
    <dbReference type="NCBI Taxonomy" id="64152"/>
    <lineage>
        <taxon>Eukaryota</taxon>
        <taxon>Metazoa</taxon>
        <taxon>Chordata</taxon>
        <taxon>Craniata</taxon>
        <taxon>Vertebrata</taxon>
        <taxon>Euteleostomi</taxon>
        <taxon>Actinopterygii</taxon>
        <taxon>Neopterygii</taxon>
        <taxon>Teleostei</taxon>
        <taxon>Neoteleostei</taxon>
        <taxon>Acanthomorphata</taxon>
        <taxon>Anabantaria</taxon>
        <taxon>Anabantiformes</taxon>
        <taxon>Channoidei</taxon>
        <taxon>Channidae</taxon>
        <taxon>Channa</taxon>
    </lineage>
</organism>
<feature type="transmembrane region" description="Helical" evidence="6">
    <location>
        <begin position="126"/>
        <end position="145"/>
    </location>
</feature>
<dbReference type="Gene3D" id="1.20.1070.10">
    <property type="entry name" value="Rhodopsin 7-helix transmembrane proteins"/>
    <property type="match status" value="1"/>
</dbReference>
<sequence length="932" mass="102379">MEIASSYVLIHGKNISHNNPAGPGAGPHMSIDKLFPALLECFGIIMCGYVAGRTDIITESQAKGLGSFVSKFALPALLFKNMVLLDFGDVIWAFLWSVLVAKVTVFVLVCVLTLMVASPDSRYSKAGLYAIFATQSNDFALGYPIVDALYQSTYPEYLQYIYLVAPVSLMLLNPIGFALCEVQRWRQASHPEHSTLGVLGVVVLQVLKNPIVFMVIVGIVSHFALGQKIPAVLSEFIDGLGNSFGGAALFYLGLTMVGQLRKLTRDTGVALILLITAKLLVMPLVCKDMVDILDVGVNRTSANHTSLSNFAFLYGVFPTAPSVAIYAGHYNMELEVVTSGMVISTFLSAPIMYVSAWLLTIPLMDPTPLVTELENVSFNISIISLVALVWTIMVMLLSKKFNRLPHLFALNLFLAQFLVCVSMILWNFLVKQDDNLIGKILTFTVLYGSLYSTYVWAGLIPLCLALTNRDDLLRLRPGIFMTLGWGVPFLVVGILLIFGDRTDTIDSAFFYGRAQIISTAVLLAVSLVLGAVSLMGLSQGDRVQRGYQALSRAAGPTTGEELMGSGGLEDQQQPQAANSCTHSINSDIHGFSPVQTIPDMIASTQREHTNTQAKMLLNPGHSGALCDGQQQSSSSSEQPLDLPPPGGPQSQTDDSQTVRHILLCLLLIVSLLANLSSCLWWLFNKDPGRLYLELQFFCAVANYGQGFLSFGIFGLDRHLIILPFKNRLLSLWQNRDDGDLSPSGLPEEVRLTCTQFVRYHKDQCVQDIVHTRSGSGESPQDFQPCQDVREPQGLHQIDQTPDPAESRGQRLEPENEDKAHVSSSDIPEEQISQLQSNPAHDLASNSPHLHRHPQSRLRSVFQGSDLVDWLVERGLCAGRAEAQLYGTRLQQGGVLDHLTGQYTFRDVPTLLYRFTECSQNMREEVDGGGEKD</sequence>
<feature type="compositionally biased region" description="Polar residues" evidence="5">
    <location>
        <begin position="570"/>
        <end position="579"/>
    </location>
</feature>
<comment type="subcellular location">
    <subcellularLocation>
        <location evidence="1">Membrane</location>
        <topology evidence="1">Multi-pass membrane protein</topology>
    </subcellularLocation>
</comment>
<feature type="compositionally biased region" description="Low complexity" evidence="5">
    <location>
        <begin position="629"/>
        <end position="640"/>
    </location>
</feature>
<name>A0AA88S6Y8_CHASR</name>
<feature type="transmembrane region" description="Helical" evidence="6">
    <location>
        <begin position="661"/>
        <end position="682"/>
    </location>
</feature>
<dbReference type="GO" id="GO:0055085">
    <property type="term" value="P:transmembrane transport"/>
    <property type="evidence" value="ECO:0007669"/>
    <property type="project" value="InterPro"/>
</dbReference>
<protein>
    <recommendedName>
        <fullName evidence="7">DEP domain-containing protein</fullName>
    </recommendedName>
</protein>
<dbReference type="SMART" id="SM00049">
    <property type="entry name" value="DEP"/>
    <property type="match status" value="1"/>
</dbReference>
<evidence type="ECO:0000313" key="9">
    <source>
        <dbReference type="Proteomes" id="UP001187415"/>
    </source>
</evidence>
<dbReference type="EMBL" id="JAUPFM010000017">
    <property type="protein sequence ID" value="KAK2824588.1"/>
    <property type="molecule type" value="Genomic_DNA"/>
</dbReference>
<evidence type="ECO:0000313" key="8">
    <source>
        <dbReference type="EMBL" id="KAK2824588.1"/>
    </source>
</evidence>
<feature type="region of interest" description="Disordered" evidence="5">
    <location>
        <begin position="794"/>
        <end position="855"/>
    </location>
</feature>
<keyword evidence="9" id="KW-1185">Reference proteome</keyword>
<feature type="compositionally biased region" description="Polar residues" evidence="5">
    <location>
        <begin position="821"/>
        <end position="847"/>
    </location>
</feature>
<feature type="region of interest" description="Disordered" evidence="5">
    <location>
        <begin position="555"/>
        <end position="579"/>
    </location>
</feature>
<feature type="transmembrane region" description="Helical" evidence="6">
    <location>
        <begin position="196"/>
        <end position="220"/>
    </location>
</feature>
<dbReference type="PANTHER" id="PTHR22829:SF5">
    <property type="entry name" value="INTEGRAL MEMBRANE PROTEIN GPR155"/>
    <property type="match status" value="1"/>
</dbReference>
<dbReference type="PANTHER" id="PTHR22829">
    <property type="entry name" value="DEP DOMAIN PROTEIN"/>
    <property type="match status" value="1"/>
</dbReference>
<dbReference type="Pfam" id="PF00002">
    <property type="entry name" value="7tm_2"/>
    <property type="match status" value="1"/>
</dbReference>
<dbReference type="InterPro" id="IPR036388">
    <property type="entry name" value="WH-like_DNA-bd_sf"/>
</dbReference>
<dbReference type="Pfam" id="PF03547">
    <property type="entry name" value="Mem_trans"/>
    <property type="match status" value="1"/>
</dbReference>
<evidence type="ECO:0000259" key="7">
    <source>
        <dbReference type="PROSITE" id="PS50186"/>
    </source>
</evidence>
<keyword evidence="3 6" id="KW-1133">Transmembrane helix</keyword>
<proteinExistence type="predicted"/>
<feature type="transmembrane region" description="Helical" evidence="6">
    <location>
        <begin position="90"/>
        <end position="114"/>
    </location>
</feature>
<dbReference type="Pfam" id="PF00610">
    <property type="entry name" value="DEP"/>
    <property type="match status" value="1"/>
</dbReference>
<keyword evidence="4 6" id="KW-0472">Membrane</keyword>
<evidence type="ECO:0000256" key="1">
    <source>
        <dbReference type="ARBA" id="ARBA00004141"/>
    </source>
</evidence>
<feature type="transmembrane region" description="Helical" evidence="6">
    <location>
        <begin position="510"/>
        <end position="537"/>
    </location>
</feature>
<dbReference type="GO" id="GO:0030514">
    <property type="term" value="P:negative regulation of BMP signaling pathway"/>
    <property type="evidence" value="ECO:0007669"/>
    <property type="project" value="TreeGrafter"/>
</dbReference>
<gene>
    <name evidence="8" type="ORF">Q5P01_021763</name>
</gene>
<dbReference type="Gene3D" id="1.10.10.10">
    <property type="entry name" value="Winged helix-like DNA-binding domain superfamily/Winged helix DNA-binding domain"/>
    <property type="match status" value="1"/>
</dbReference>
<feature type="region of interest" description="Disordered" evidence="5">
    <location>
        <begin position="626"/>
        <end position="654"/>
    </location>
</feature>
<feature type="transmembrane region" description="Helical" evidence="6">
    <location>
        <begin position="440"/>
        <end position="466"/>
    </location>
</feature>
<dbReference type="InterPro" id="IPR000591">
    <property type="entry name" value="DEP_dom"/>
</dbReference>
<reference evidence="8" key="1">
    <citation type="submission" date="2023-07" db="EMBL/GenBank/DDBJ databases">
        <title>Chromosome-level Genome Assembly of Striped Snakehead (Channa striata).</title>
        <authorList>
            <person name="Liu H."/>
        </authorList>
    </citation>
    <scope>NUCLEOTIDE SEQUENCE</scope>
    <source>
        <strain evidence="8">Gz</strain>
        <tissue evidence="8">Muscle</tissue>
    </source>
</reference>
<feature type="transmembrane region" description="Helical" evidence="6">
    <location>
        <begin position="478"/>
        <end position="498"/>
    </location>
</feature>
<evidence type="ECO:0000256" key="3">
    <source>
        <dbReference type="ARBA" id="ARBA00022989"/>
    </source>
</evidence>
<dbReference type="AlphaFoldDB" id="A0AA88S6Y8"/>
<feature type="transmembrane region" description="Helical" evidence="6">
    <location>
        <begin position="157"/>
        <end position="175"/>
    </location>
</feature>
<evidence type="ECO:0000256" key="5">
    <source>
        <dbReference type="SAM" id="MobiDB-lite"/>
    </source>
</evidence>
<dbReference type="InterPro" id="IPR000832">
    <property type="entry name" value="GPCR_2_secretin-like"/>
</dbReference>
<keyword evidence="2 6" id="KW-0812">Transmembrane</keyword>
<evidence type="ECO:0000256" key="4">
    <source>
        <dbReference type="ARBA" id="ARBA00023136"/>
    </source>
</evidence>
<feature type="domain" description="DEP" evidence="7">
    <location>
        <begin position="838"/>
        <end position="916"/>
    </location>
</feature>
<evidence type="ECO:0000256" key="2">
    <source>
        <dbReference type="ARBA" id="ARBA00022692"/>
    </source>
</evidence>
<feature type="transmembrane region" description="Helical" evidence="6">
    <location>
        <begin position="269"/>
        <end position="290"/>
    </location>
</feature>
<dbReference type="Proteomes" id="UP001187415">
    <property type="component" value="Unassembled WGS sequence"/>
</dbReference>
<feature type="transmembrane region" description="Helical" evidence="6">
    <location>
        <begin position="340"/>
        <end position="364"/>
    </location>
</feature>
<dbReference type="InterPro" id="IPR036390">
    <property type="entry name" value="WH_DNA-bd_sf"/>
</dbReference>
<feature type="transmembrane region" description="Helical" evidence="6">
    <location>
        <begin position="376"/>
        <end position="396"/>
    </location>
</feature>
<feature type="transmembrane region" description="Helical" evidence="6">
    <location>
        <begin position="408"/>
        <end position="428"/>
    </location>
</feature>
<dbReference type="GO" id="GO:0004930">
    <property type="term" value="F:G protein-coupled receptor activity"/>
    <property type="evidence" value="ECO:0007669"/>
    <property type="project" value="InterPro"/>
</dbReference>
<dbReference type="PROSITE" id="PS50186">
    <property type="entry name" value="DEP"/>
    <property type="match status" value="1"/>
</dbReference>
<comment type="caution">
    <text evidence="8">The sequence shown here is derived from an EMBL/GenBank/DDBJ whole genome shotgun (WGS) entry which is preliminary data.</text>
</comment>
<feature type="transmembrane region" description="Helical" evidence="6">
    <location>
        <begin position="694"/>
        <end position="715"/>
    </location>
</feature>
<dbReference type="SUPFAM" id="SSF46785">
    <property type="entry name" value="Winged helix' DNA-binding domain"/>
    <property type="match status" value="1"/>
</dbReference>
<dbReference type="InterPro" id="IPR051832">
    <property type="entry name" value="mTOR-Rac_regulators"/>
</dbReference>
<dbReference type="GO" id="GO:0016020">
    <property type="term" value="C:membrane"/>
    <property type="evidence" value="ECO:0007669"/>
    <property type="project" value="UniProtKB-SubCell"/>
</dbReference>
<dbReference type="InterPro" id="IPR004776">
    <property type="entry name" value="Mem_transp_PIN-like"/>
</dbReference>
<feature type="compositionally biased region" description="Basic and acidic residues" evidence="5">
    <location>
        <begin position="804"/>
        <end position="820"/>
    </location>
</feature>
<dbReference type="GO" id="GO:0035556">
    <property type="term" value="P:intracellular signal transduction"/>
    <property type="evidence" value="ECO:0007669"/>
    <property type="project" value="InterPro"/>
</dbReference>
<feature type="transmembrane region" description="Helical" evidence="6">
    <location>
        <begin position="240"/>
        <end position="257"/>
    </location>
</feature>
<evidence type="ECO:0000256" key="6">
    <source>
        <dbReference type="SAM" id="Phobius"/>
    </source>
</evidence>
<accession>A0AA88S6Y8</accession>